<evidence type="ECO:0000313" key="1">
    <source>
        <dbReference type="EMBL" id="KAI0086938.1"/>
    </source>
</evidence>
<name>A0ACB8TXY2_9APHY</name>
<evidence type="ECO:0000313" key="2">
    <source>
        <dbReference type="Proteomes" id="UP001055072"/>
    </source>
</evidence>
<accession>A0ACB8TXY2</accession>
<dbReference type="Proteomes" id="UP001055072">
    <property type="component" value="Unassembled WGS sequence"/>
</dbReference>
<keyword evidence="2" id="KW-1185">Reference proteome</keyword>
<protein>
    <submittedName>
        <fullName evidence="1">Uncharacterized protein</fullName>
    </submittedName>
</protein>
<dbReference type="EMBL" id="MU274920">
    <property type="protein sequence ID" value="KAI0086938.1"/>
    <property type="molecule type" value="Genomic_DNA"/>
</dbReference>
<organism evidence="1 2">
    <name type="scientific">Irpex rosettiformis</name>
    <dbReference type="NCBI Taxonomy" id="378272"/>
    <lineage>
        <taxon>Eukaryota</taxon>
        <taxon>Fungi</taxon>
        <taxon>Dikarya</taxon>
        <taxon>Basidiomycota</taxon>
        <taxon>Agaricomycotina</taxon>
        <taxon>Agaricomycetes</taxon>
        <taxon>Polyporales</taxon>
        <taxon>Irpicaceae</taxon>
        <taxon>Irpex</taxon>
    </lineage>
</organism>
<reference evidence="1" key="1">
    <citation type="journal article" date="2021" name="Environ. Microbiol.">
        <title>Gene family expansions and transcriptome signatures uncover fungal adaptations to wood decay.</title>
        <authorList>
            <person name="Hage H."/>
            <person name="Miyauchi S."/>
            <person name="Viragh M."/>
            <person name="Drula E."/>
            <person name="Min B."/>
            <person name="Chaduli D."/>
            <person name="Navarro D."/>
            <person name="Favel A."/>
            <person name="Norest M."/>
            <person name="Lesage-Meessen L."/>
            <person name="Balint B."/>
            <person name="Merenyi Z."/>
            <person name="de Eugenio L."/>
            <person name="Morin E."/>
            <person name="Martinez A.T."/>
            <person name="Baldrian P."/>
            <person name="Stursova M."/>
            <person name="Martinez M.J."/>
            <person name="Novotny C."/>
            <person name="Magnuson J.K."/>
            <person name="Spatafora J.W."/>
            <person name="Maurice S."/>
            <person name="Pangilinan J."/>
            <person name="Andreopoulos W."/>
            <person name="LaButti K."/>
            <person name="Hundley H."/>
            <person name="Na H."/>
            <person name="Kuo A."/>
            <person name="Barry K."/>
            <person name="Lipzen A."/>
            <person name="Henrissat B."/>
            <person name="Riley R."/>
            <person name="Ahrendt S."/>
            <person name="Nagy L.G."/>
            <person name="Grigoriev I.V."/>
            <person name="Martin F."/>
            <person name="Rosso M.N."/>
        </authorList>
    </citation>
    <scope>NUCLEOTIDE SEQUENCE</scope>
    <source>
        <strain evidence="1">CBS 384.51</strain>
    </source>
</reference>
<gene>
    <name evidence="1" type="ORF">BDY19DRAFT_1049617</name>
</gene>
<comment type="caution">
    <text evidence="1">The sequence shown here is derived from an EMBL/GenBank/DDBJ whole genome shotgun (WGS) entry which is preliminary data.</text>
</comment>
<proteinExistence type="predicted"/>
<sequence length="313" mass="34984">MDVSHYTYVLSCPEYFIVLPAPLRGSSLSLCQESVTTNETRFGGINEHTVKVFIKVTHFAVREPRSSTNDSRPYGEKFRQPSGDHRALVANIAVLWRTPPQLSVTMHRPSLSLGEEVKEARRSRSTDVSDEDSDVECLPAMQEHSTLSKQTYRICSPRDNAMEMLKAQFHFGEMQTKVLVAIEGEDPVIRGQQIGNGLASVNMAQMNLSYTYVSIQGHTMKRMSVQPRVSVEGTSGMSCGLLPKHTECGPVHWVVLMLRILLHRGTLDVRQQSATCSSDPEVRVGRNQDRKEFLYILYLLEVTAVLSTPGLSS</sequence>